<evidence type="ECO:0000256" key="4">
    <source>
        <dbReference type="ARBA" id="ARBA00023004"/>
    </source>
</evidence>
<dbReference type="Proteomes" id="UP000234585">
    <property type="component" value="Unassembled WGS sequence"/>
</dbReference>
<evidence type="ECO:0000259" key="9">
    <source>
        <dbReference type="Pfam" id="PF12867"/>
    </source>
</evidence>
<dbReference type="InterPro" id="IPR016187">
    <property type="entry name" value="CTDL_fold"/>
</dbReference>
<keyword evidence="1" id="KW-0489">Methyltransferase</keyword>
<keyword evidence="11" id="KW-1185">Reference proteome</keyword>
<dbReference type="GO" id="GO:0030246">
    <property type="term" value="F:carbohydrate binding"/>
    <property type="evidence" value="ECO:0007669"/>
    <property type="project" value="UniProtKB-KW"/>
</dbReference>
<dbReference type="Gene3D" id="3.90.1580.10">
    <property type="entry name" value="paralog of FGE (formylglycine-generating enzyme)"/>
    <property type="match status" value="1"/>
</dbReference>
<evidence type="ECO:0000256" key="2">
    <source>
        <dbReference type="ARBA" id="ARBA00022679"/>
    </source>
</evidence>
<dbReference type="InterPro" id="IPR017805">
    <property type="entry name" value="SAM_MeTrfase_EasF-type_put"/>
</dbReference>
<comment type="pathway">
    <text evidence="5">Amino-acid biosynthesis; ergothioneine biosynthesis.</text>
</comment>
<dbReference type="InterPro" id="IPR029063">
    <property type="entry name" value="SAM-dependent_MTases_sf"/>
</dbReference>
<dbReference type="STRING" id="41067.A0A2I2F0Y5"/>
<feature type="domain" description="Sulfatase-modifying factor enzyme-like" evidence="7">
    <location>
        <begin position="748"/>
        <end position="849"/>
    </location>
</feature>
<protein>
    <submittedName>
        <fullName evidence="10">C-type lectin protein</fullName>
    </submittedName>
</protein>
<dbReference type="SUPFAM" id="SSF56436">
    <property type="entry name" value="C-type lectin-like"/>
    <property type="match status" value="1"/>
</dbReference>
<dbReference type="GO" id="GO:0008168">
    <property type="term" value="F:methyltransferase activity"/>
    <property type="evidence" value="ECO:0007669"/>
    <property type="project" value="UniProtKB-KW"/>
</dbReference>
<dbReference type="Pfam" id="PF10017">
    <property type="entry name" value="Methyltransf_33"/>
    <property type="match status" value="1"/>
</dbReference>
<dbReference type="GeneID" id="36521344"/>
<dbReference type="EMBL" id="KZ559182">
    <property type="protein sequence ID" value="PLB34291.1"/>
    <property type="molecule type" value="Genomic_DNA"/>
</dbReference>
<dbReference type="InterPro" id="IPR034660">
    <property type="entry name" value="DinB/YfiT-like"/>
</dbReference>
<accession>A0A2I2F0Y5</accession>
<evidence type="ECO:0000256" key="1">
    <source>
        <dbReference type="ARBA" id="ARBA00022603"/>
    </source>
</evidence>
<dbReference type="OrthoDB" id="659at2759"/>
<feature type="domain" description="Histidine-specific methyltransferase SAM-dependent" evidence="8">
    <location>
        <begin position="27"/>
        <end position="331"/>
    </location>
</feature>
<evidence type="ECO:0000259" key="7">
    <source>
        <dbReference type="Pfam" id="PF03781"/>
    </source>
</evidence>
<reference evidence="10 11" key="1">
    <citation type="submission" date="2017-12" db="EMBL/GenBank/DDBJ databases">
        <authorList>
            <consortium name="DOE Joint Genome Institute"/>
            <person name="Haridas S."/>
            <person name="Kjaerbolling I."/>
            <person name="Vesth T.C."/>
            <person name="Frisvad J.C."/>
            <person name="Nybo J.L."/>
            <person name="Theobald S."/>
            <person name="Kuo A."/>
            <person name="Bowyer P."/>
            <person name="Matsuda Y."/>
            <person name="Mondo S."/>
            <person name="Lyhne E.K."/>
            <person name="Kogle M.E."/>
            <person name="Clum A."/>
            <person name="Lipzen A."/>
            <person name="Salamov A."/>
            <person name="Ngan C.Y."/>
            <person name="Daum C."/>
            <person name="Chiniquy J."/>
            <person name="Barry K."/>
            <person name="LaButti K."/>
            <person name="Simmons B.A."/>
            <person name="Magnuson J.K."/>
            <person name="Mortensen U.H."/>
            <person name="Larsen T.O."/>
            <person name="Grigoriev I.V."/>
            <person name="Baker S.E."/>
            <person name="Andersen M.R."/>
            <person name="Nordberg H.P."/>
            <person name="Cantor M.N."/>
            <person name="Hua S.X."/>
        </authorList>
    </citation>
    <scope>NUCLEOTIDE SEQUENCE [LARGE SCALE GENOMIC DNA]</scope>
    <source>
        <strain evidence="10 11">CBS 102.13</strain>
    </source>
</reference>
<dbReference type="InterPro" id="IPR019257">
    <property type="entry name" value="MeTrfase_dom"/>
</dbReference>
<gene>
    <name evidence="10" type="ORF">BDW47DRAFT_112517</name>
</gene>
<evidence type="ECO:0000313" key="10">
    <source>
        <dbReference type="EMBL" id="PLB34291.1"/>
    </source>
</evidence>
<dbReference type="InterPro" id="IPR042095">
    <property type="entry name" value="SUMF_sf"/>
</dbReference>
<feature type="compositionally biased region" description="Low complexity" evidence="6">
    <location>
        <begin position="709"/>
        <end position="718"/>
    </location>
</feature>
<sequence length="851" mass="95303">MSPLAVPTGTVEIVNIHQNDVGYSLVNDIRNGLNPPAGSPRSMPTMLLYDAQGLKLFEEITYQDEYYLTNAEIEVLETHAKRIVEYIPNKAQILELGSGNLRKIEILLRELERVGKDVDYYALDLSLSELQRTFAEVSVDRYQHVRLHGLHGTYDDALEWLGPPESRSRPAVILSMGSSLGNFSRPEAAGFLAQFAKLLGPADHMAIGLDSCEDPDRVYKAYNDTKGVTRQFYENGLAHANAVLGHEAFKPGEWDVVTEYDPVGGRHQAFYSPKKDMVIEGAHLRKGERLVFEEAFKYSAQQREDLWRSANLVLGTEFGNGSGEYHIHLLSSAAFRFPTSVSEYAPSAVPTLKEWESLWTAWDVATKSMVPREELLSKPIKLRNALIFYLGHIPTFLDIHLTRALSGKPTEPRSYQQIFERGIDPDVDNPEQCHKHSEIPDEWPPLGEILDYQNRVRSRVRAVCQRDDLGQNRSLGEALWIGFEHEAMHLETFLYMLLQSDRTLAPAGVERPDFQQIFDHARKHAKANEWFTVPERTLAIGLDDDGSSVPPVSFGWDNEKPERTVTVAAFEARAQPITNSDYFQYLQANPHRRPPASWTLAHTDGPDSMSRFAVRTLFGPVPLDLAQDWPLIASYEELDGYAQSVKCRIPTMEEVRSIYVHAAALQTEGRGHINGTGNGEVNGTGIKEVNGNGFKEVNGNGLKEVNGNGVHGNGNSHSKINPTRPRSPDHQPVQPISREGLPVYVELNGHNVGFQHWHPTPVIAQGDRLAGQGDFGGVWEWTSTALAAHEGFRAMEIYPGYTSDFFDGKHHVVLGGSWATHPRIAGRSTFVNWYQTNYPYAWAGGRLVRDV</sequence>
<feature type="region of interest" description="Disordered" evidence="6">
    <location>
        <begin position="709"/>
        <end position="736"/>
    </location>
</feature>
<keyword evidence="4" id="KW-0408">Iron</keyword>
<dbReference type="SUPFAM" id="SSF109854">
    <property type="entry name" value="DinB/YfiT-like putative metalloenzymes"/>
    <property type="match status" value="1"/>
</dbReference>
<dbReference type="RefSeq" id="XP_024668303.1">
    <property type="nucleotide sequence ID" value="XM_024814184.1"/>
</dbReference>
<evidence type="ECO:0000259" key="8">
    <source>
        <dbReference type="Pfam" id="PF10017"/>
    </source>
</evidence>
<feature type="domain" description="DinB-like" evidence="9">
    <location>
        <begin position="360"/>
        <end position="492"/>
    </location>
</feature>
<evidence type="ECO:0000313" key="11">
    <source>
        <dbReference type="Proteomes" id="UP000234585"/>
    </source>
</evidence>
<dbReference type="PANTHER" id="PTHR43397:SF1">
    <property type="entry name" value="ERGOTHIONEINE BIOSYNTHESIS PROTEIN 1"/>
    <property type="match status" value="1"/>
</dbReference>
<dbReference type="PANTHER" id="PTHR43397">
    <property type="entry name" value="ERGOTHIONEINE BIOSYNTHESIS PROTEIN 1"/>
    <property type="match status" value="1"/>
</dbReference>
<dbReference type="Pfam" id="PF12867">
    <property type="entry name" value="DinB_2"/>
    <property type="match status" value="1"/>
</dbReference>
<proteinExistence type="predicted"/>
<dbReference type="GO" id="GO:0032259">
    <property type="term" value="P:methylation"/>
    <property type="evidence" value="ECO:0007669"/>
    <property type="project" value="UniProtKB-KW"/>
</dbReference>
<keyword evidence="2" id="KW-0808">Transferase</keyword>
<dbReference type="NCBIfam" id="TIGR03439">
    <property type="entry name" value="methyl_EasF"/>
    <property type="match status" value="1"/>
</dbReference>
<dbReference type="AlphaFoldDB" id="A0A2I2F0Y5"/>
<feature type="domain" description="Sulfatase-modifying factor enzyme-like" evidence="7">
    <location>
        <begin position="554"/>
        <end position="655"/>
    </location>
</feature>
<organism evidence="10 11">
    <name type="scientific">Aspergillus candidus</name>
    <dbReference type="NCBI Taxonomy" id="41067"/>
    <lineage>
        <taxon>Eukaryota</taxon>
        <taxon>Fungi</taxon>
        <taxon>Dikarya</taxon>
        <taxon>Ascomycota</taxon>
        <taxon>Pezizomycotina</taxon>
        <taxon>Eurotiomycetes</taxon>
        <taxon>Eurotiomycetidae</taxon>
        <taxon>Eurotiales</taxon>
        <taxon>Aspergillaceae</taxon>
        <taxon>Aspergillus</taxon>
        <taxon>Aspergillus subgen. Circumdati</taxon>
    </lineage>
</organism>
<dbReference type="InterPro" id="IPR051128">
    <property type="entry name" value="EgtD_Methyltrsf_superfamily"/>
</dbReference>
<evidence type="ECO:0000256" key="6">
    <source>
        <dbReference type="SAM" id="MobiDB-lite"/>
    </source>
</evidence>
<name>A0A2I2F0Y5_ASPCN</name>
<keyword evidence="10" id="KW-0430">Lectin</keyword>
<dbReference type="InterPro" id="IPR005532">
    <property type="entry name" value="SUMF_dom"/>
</dbReference>
<dbReference type="InterPro" id="IPR024775">
    <property type="entry name" value="DinB-like"/>
</dbReference>
<dbReference type="Gene3D" id="3.40.50.150">
    <property type="entry name" value="Vaccinia Virus protein VP39"/>
    <property type="match status" value="1"/>
</dbReference>
<dbReference type="Pfam" id="PF03781">
    <property type="entry name" value="FGE-sulfatase"/>
    <property type="match status" value="2"/>
</dbReference>
<keyword evidence="3" id="KW-0560">Oxidoreductase</keyword>
<evidence type="ECO:0000256" key="3">
    <source>
        <dbReference type="ARBA" id="ARBA00023002"/>
    </source>
</evidence>
<evidence type="ECO:0000256" key="5">
    <source>
        <dbReference type="ARBA" id="ARBA00037882"/>
    </source>
</evidence>